<proteinExistence type="inferred from homology"/>
<dbReference type="SMART" id="SM00414">
    <property type="entry name" value="H2A"/>
    <property type="match status" value="1"/>
</dbReference>
<sequence length="166" mass="18283">MQNPNPEEEEDGLDVNVYNLNPRQGTENTNIDSLELLPLGQHLDISSNSLRAGKGLFLRDIRSGRPIQSLQILNSMAGRGKSLVGSSESKKASTSRSSKAGLQFPVGRIARFLKAGKYAQRVGAGAPVYWNWLETRREITRRHELFPGTFNWRKASSAASKGGDDD</sequence>
<dbReference type="InterPro" id="IPR002119">
    <property type="entry name" value="Histone_H2A"/>
</dbReference>
<name>A0AAD8GU11_9APIA</name>
<dbReference type="GO" id="GO:0003677">
    <property type="term" value="F:DNA binding"/>
    <property type="evidence" value="ECO:0007669"/>
    <property type="project" value="UniProtKB-KW"/>
</dbReference>
<comment type="similarity">
    <text evidence="3 6">Belongs to the histone H2A family.</text>
</comment>
<organism evidence="7 8">
    <name type="scientific">Heracleum sosnowskyi</name>
    <dbReference type="NCBI Taxonomy" id="360622"/>
    <lineage>
        <taxon>Eukaryota</taxon>
        <taxon>Viridiplantae</taxon>
        <taxon>Streptophyta</taxon>
        <taxon>Embryophyta</taxon>
        <taxon>Tracheophyta</taxon>
        <taxon>Spermatophyta</taxon>
        <taxon>Magnoliopsida</taxon>
        <taxon>eudicotyledons</taxon>
        <taxon>Gunneridae</taxon>
        <taxon>Pentapetalae</taxon>
        <taxon>asterids</taxon>
        <taxon>campanulids</taxon>
        <taxon>Apiales</taxon>
        <taxon>Apiaceae</taxon>
        <taxon>Apioideae</taxon>
        <taxon>apioid superclade</taxon>
        <taxon>Tordylieae</taxon>
        <taxon>Tordyliinae</taxon>
        <taxon>Heracleum</taxon>
    </lineage>
</organism>
<dbReference type="AlphaFoldDB" id="A0AAD8GU11"/>
<dbReference type="GO" id="GO:0046982">
    <property type="term" value="F:protein heterodimerization activity"/>
    <property type="evidence" value="ECO:0007669"/>
    <property type="project" value="InterPro"/>
</dbReference>
<gene>
    <name evidence="7" type="ORF">POM88_047715</name>
</gene>
<dbReference type="PROSITE" id="PS00046">
    <property type="entry name" value="HISTONE_H2A"/>
    <property type="match status" value="1"/>
</dbReference>
<dbReference type="InterPro" id="IPR032458">
    <property type="entry name" value="Histone_H2A_CS"/>
</dbReference>
<evidence type="ECO:0000256" key="5">
    <source>
        <dbReference type="ARBA" id="ARBA00023242"/>
    </source>
</evidence>
<keyword evidence="8" id="KW-1185">Reference proteome</keyword>
<reference evidence="7" key="1">
    <citation type="submission" date="2023-02" db="EMBL/GenBank/DDBJ databases">
        <title>Genome of toxic invasive species Heracleum sosnowskyi carries increased number of genes despite the absence of recent whole-genome duplications.</title>
        <authorList>
            <person name="Schelkunov M."/>
            <person name="Shtratnikova V."/>
            <person name="Makarenko M."/>
            <person name="Klepikova A."/>
            <person name="Omelchenko D."/>
            <person name="Novikova G."/>
            <person name="Obukhova E."/>
            <person name="Bogdanov V."/>
            <person name="Penin A."/>
            <person name="Logacheva M."/>
        </authorList>
    </citation>
    <scope>NUCLEOTIDE SEQUENCE</scope>
    <source>
        <strain evidence="7">Hsosn_3</strain>
        <tissue evidence="7">Leaf</tissue>
    </source>
</reference>
<dbReference type="GO" id="GO:0000786">
    <property type="term" value="C:nucleosome"/>
    <property type="evidence" value="ECO:0007669"/>
    <property type="project" value="UniProtKB-KW"/>
</dbReference>
<dbReference type="InterPro" id="IPR009072">
    <property type="entry name" value="Histone-fold"/>
</dbReference>
<evidence type="ECO:0000313" key="7">
    <source>
        <dbReference type="EMBL" id="KAK1354459.1"/>
    </source>
</evidence>
<evidence type="ECO:0000313" key="8">
    <source>
        <dbReference type="Proteomes" id="UP001237642"/>
    </source>
</evidence>
<accession>A0AAD8GU11</accession>
<evidence type="ECO:0000256" key="2">
    <source>
        <dbReference type="ARBA" id="ARBA00004286"/>
    </source>
</evidence>
<keyword evidence="6" id="KW-0238">DNA-binding</keyword>
<dbReference type="GO" id="GO:0030527">
    <property type="term" value="F:structural constituent of chromatin"/>
    <property type="evidence" value="ECO:0007669"/>
    <property type="project" value="InterPro"/>
</dbReference>
<protein>
    <recommendedName>
        <fullName evidence="6">Histone H2A</fullName>
    </recommendedName>
</protein>
<dbReference type="GO" id="GO:0005634">
    <property type="term" value="C:nucleus"/>
    <property type="evidence" value="ECO:0007669"/>
    <property type="project" value="UniProtKB-SubCell"/>
</dbReference>
<comment type="caution">
    <text evidence="7">The sequence shown here is derived from an EMBL/GenBank/DDBJ whole genome shotgun (WGS) entry which is preliminary data.</text>
</comment>
<comment type="subunit">
    <text evidence="6">The nucleosome is a histone octamer containing two molecules each of H2A, H2B, H3 and H4 assembled in one H3-H4 heterotetramer and two H2A-H2B heterodimers. The octamer wraps approximately 147 bp of DNA.</text>
</comment>
<keyword evidence="4 6" id="KW-0158">Chromosome</keyword>
<dbReference type="Gene3D" id="1.10.20.10">
    <property type="entry name" value="Histone, subunit A"/>
    <property type="match status" value="1"/>
</dbReference>
<evidence type="ECO:0000256" key="1">
    <source>
        <dbReference type="ARBA" id="ARBA00004123"/>
    </source>
</evidence>
<evidence type="ECO:0000256" key="4">
    <source>
        <dbReference type="ARBA" id="ARBA00022454"/>
    </source>
</evidence>
<dbReference type="EMBL" id="JAUIZM010000011">
    <property type="protein sequence ID" value="KAK1354459.1"/>
    <property type="molecule type" value="Genomic_DNA"/>
</dbReference>
<evidence type="ECO:0000256" key="3">
    <source>
        <dbReference type="ARBA" id="ARBA00010691"/>
    </source>
</evidence>
<dbReference type="PRINTS" id="PR00620">
    <property type="entry name" value="HISTONEH2A"/>
</dbReference>
<keyword evidence="6" id="KW-0544">Nucleosome core</keyword>
<dbReference type="SUPFAM" id="SSF47113">
    <property type="entry name" value="Histone-fold"/>
    <property type="match status" value="1"/>
</dbReference>
<evidence type="ECO:0000256" key="6">
    <source>
        <dbReference type="RuleBase" id="RU003767"/>
    </source>
</evidence>
<keyword evidence="5 6" id="KW-0539">Nucleus</keyword>
<comment type="subcellular location">
    <subcellularLocation>
        <location evidence="2">Chromosome</location>
    </subcellularLocation>
    <subcellularLocation>
        <location evidence="1 6">Nucleus</location>
    </subcellularLocation>
</comment>
<reference evidence="7" key="2">
    <citation type="submission" date="2023-05" db="EMBL/GenBank/DDBJ databases">
        <authorList>
            <person name="Schelkunov M.I."/>
        </authorList>
    </citation>
    <scope>NUCLEOTIDE SEQUENCE</scope>
    <source>
        <strain evidence="7">Hsosn_3</strain>
        <tissue evidence="7">Leaf</tissue>
    </source>
</reference>
<dbReference type="PANTHER" id="PTHR23430">
    <property type="entry name" value="HISTONE H2A"/>
    <property type="match status" value="1"/>
</dbReference>
<dbReference type="Proteomes" id="UP001237642">
    <property type="component" value="Unassembled WGS sequence"/>
</dbReference>